<feature type="transmembrane region" description="Helical" evidence="7">
    <location>
        <begin position="534"/>
        <end position="557"/>
    </location>
</feature>
<evidence type="ECO:0000256" key="6">
    <source>
        <dbReference type="SAM" id="MobiDB-lite"/>
    </source>
</evidence>
<dbReference type="SUPFAM" id="SSF103473">
    <property type="entry name" value="MFS general substrate transporter"/>
    <property type="match status" value="1"/>
</dbReference>
<evidence type="ECO:0000256" key="2">
    <source>
        <dbReference type="ARBA" id="ARBA00022448"/>
    </source>
</evidence>
<dbReference type="Pfam" id="PF07690">
    <property type="entry name" value="MFS_1"/>
    <property type="match status" value="1"/>
</dbReference>
<feature type="transmembrane region" description="Helical" evidence="7">
    <location>
        <begin position="466"/>
        <end position="487"/>
    </location>
</feature>
<evidence type="ECO:0000313" key="9">
    <source>
        <dbReference type="Proteomes" id="UP000008909"/>
    </source>
</evidence>
<reference evidence="8" key="1">
    <citation type="journal article" date="2011" name="Genome Biol.">
        <title>The draft genome of the carcinogenic human liver fluke Clonorchis sinensis.</title>
        <authorList>
            <person name="Wang X."/>
            <person name="Chen W."/>
            <person name="Huang Y."/>
            <person name="Sun J."/>
            <person name="Men J."/>
            <person name="Liu H."/>
            <person name="Luo F."/>
            <person name="Guo L."/>
            <person name="Lv X."/>
            <person name="Deng C."/>
            <person name="Zhou C."/>
            <person name="Fan Y."/>
            <person name="Li X."/>
            <person name="Huang L."/>
            <person name="Hu Y."/>
            <person name="Liang C."/>
            <person name="Hu X."/>
            <person name="Xu J."/>
            <person name="Yu X."/>
        </authorList>
    </citation>
    <scope>NUCLEOTIDE SEQUENCE [LARGE SCALE GENOMIC DNA]</scope>
    <source>
        <strain evidence="8">Henan</strain>
    </source>
</reference>
<sequence length="621" mass="68966">MRLTGCTSPANGPHTQFEMTHFNNVTNDRLENANARITQTYWSTLSRRCPGTPGGSSGNLRCTGHSDATDGKSWRLVPTFRMFPRFETPGDATTQPALTFNNNNIIIINNNVYSQLAPSTAFNDPLEQLNLVVDKLQDPETRRAKTIINQLIVQEQIQLCQDSKILHLNPDGGPGTQTWAFVCFVTTPVIEVTAGVQRIAHHITTVVMVNLARRVVMIFRLVPKKAQIYACLPVRIKVSYDVGLDRSKASEHTVSRKPWFTRQRGCVFGIVAGGLGLSTLVFTPIQTAYMNPNNIAVDNKTGACCSKVVFPYTLFKDKAVLDRVPSVFCLLSGCLLAIQLMGFILLTRRPTNLGVKQELFTENESQEPCRNTSPNSSPEHLKTSGVTSPVNGINYSLVRMLQRLDFYLLWLVIFFGFISVAVVTDTYKHFGQKYISDDRFIYLIMVISLLLNSFGRILWGMLVDKLSFKVPLCVMLFFSTALLATFPHLSYASGLSLKILYTIWVCLIFTFLGSFFTIMPMAVSTIFGPANMAVNYGILFSAQAFASILSGLITTFVTDNISHVAQFTCCSFCSLVESDCQSDNMVSSVRTMVMQRTVLKAYAHPLDSPLSPTSSLLSCFC</sequence>
<dbReference type="AlphaFoldDB" id="G7YWA5"/>
<dbReference type="PANTHER" id="PTHR43385:SF1">
    <property type="entry name" value="RIBOFLAVIN TRANSPORTER RIBJ"/>
    <property type="match status" value="1"/>
</dbReference>
<feature type="transmembrane region" description="Helical" evidence="7">
    <location>
        <begin position="324"/>
        <end position="346"/>
    </location>
</feature>
<evidence type="ECO:0000256" key="7">
    <source>
        <dbReference type="SAM" id="Phobius"/>
    </source>
</evidence>
<organism evidence="8 9">
    <name type="scientific">Clonorchis sinensis</name>
    <name type="common">Chinese liver fluke</name>
    <dbReference type="NCBI Taxonomy" id="79923"/>
    <lineage>
        <taxon>Eukaryota</taxon>
        <taxon>Metazoa</taxon>
        <taxon>Spiralia</taxon>
        <taxon>Lophotrochozoa</taxon>
        <taxon>Platyhelminthes</taxon>
        <taxon>Trematoda</taxon>
        <taxon>Digenea</taxon>
        <taxon>Opisthorchiida</taxon>
        <taxon>Opisthorchiata</taxon>
        <taxon>Opisthorchiidae</taxon>
        <taxon>Clonorchis</taxon>
    </lineage>
</organism>
<keyword evidence="2" id="KW-0813">Transport</keyword>
<evidence type="ECO:0000256" key="1">
    <source>
        <dbReference type="ARBA" id="ARBA00004141"/>
    </source>
</evidence>
<dbReference type="EMBL" id="DF144610">
    <property type="protein sequence ID" value="GAA57235.1"/>
    <property type="molecule type" value="Genomic_DNA"/>
</dbReference>
<keyword evidence="9" id="KW-1185">Reference proteome</keyword>
<dbReference type="InterPro" id="IPR036259">
    <property type="entry name" value="MFS_trans_sf"/>
</dbReference>
<proteinExistence type="predicted"/>
<keyword evidence="4 7" id="KW-1133">Transmembrane helix</keyword>
<feature type="transmembrane region" description="Helical" evidence="7">
    <location>
        <begin position="499"/>
        <end position="522"/>
    </location>
</feature>
<comment type="subcellular location">
    <subcellularLocation>
        <location evidence="1">Membrane</location>
        <topology evidence="1">Multi-pass membrane protein</topology>
    </subcellularLocation>
</comment>
<dbReference type="InterPro" id="IPR052983">
    <property type="entry name" value="MFS_Riboflavin_Transporter"/>
</dbReference>
<name>G7YWA5_CLOSI</name>
<feature type="transmembrane region" description="Helical" evidence="7">
    <location>
        <begin position="439"/>
        <end position="459"/>
    </location>
</feature>
<evidence type="ECO:0000256" key="4">
    <source>
        <dbReference type="ARBA" id="ARBA00022989"/>
    </source>
</evidence>
<dbReference type="GO" id="GO:0022857">
    <property type="term" value="F:transmembrane transporter activity"/>
    <property type="evidence" value="ECO:0007669"/>
    <property type="project" value="InterPro"/>
</dbReference>
<dbReference type="Gene3D" id="1.20.1250.20">
    <property type="entry name" value="MFS general substrate transporter like domains"/>
    <property type="match status" value="1"/>
</dbReference>
<keyword evidence="3 7" id="KW-0812">Transmembrane</keyword>
<dbReference type="Proteomes" id="UP000008909">
    <property type="component" value="Unassembled WGS sequence"/>
</dbReference>
<evidence type="ECO:0000256" key="3">
    <source>
        <dbReference type="ARBA" id="ARBA00022692"/>
    </source>
</evidence>
<accession>G7YWA5</accession>
<keyword evidence="5 7" id="KW-0472">Membrane</keyword>
<evidence type="ECO:0000313" key="8">
    <source>
        <dbReference type="EMBL" id="GAA57235.1"/>
    </source>
</evidence>
<feature type="transmembrane region" description="Helical" evidence="7">
    <location>
        <begin position="265"/>
        <end position="285"/>
    </location>
</feature>
<reference key="2">
    <citation type="submission" date="2011-10" db="EMBL/GenBank/DDBJ databases">
        <title>The genome and transcriptome sequence of Clonorchis sinensis provide insights into the carcinogenic liver fluke.</title>
        <authorList>
            <person name="Wang X."/>
            <person name="Huang Y."/>
            <person name="Chen W."/>
            <person name="Liu H."/>
            <person name="Guo L."/>
            <person name="Chen Y."/>
            <person name="Luo F."/>
            <person name="Zhou W."/>
            <person name="Sun J."/>
            <person name="Mao Q."/>
            <person name="Liang P."/>
            <person name="Zhou C."/>
            <person name="Tian Y."/>
            <person name="Men J."/>
            <person name="Lv X."/>
            <person name="Huang L."/>
            <person name="Zhou J."/>
            <person name="Hu Y."/>
            <person name="Li R."/>
            <person name="Zhang F."/>
            <person name="Lei H."/>
            <person name="Li X."/>
            <person name="Hu X."/>
            <person name="Liang C."/>
            <person name="Xu J."/>
            <person name="Wu Z."/>
            <person name="Yu X."/>
        </authorList>
    </citation>
    <scope>NUCLEOTIDE SEQUENCE</scope>
    <source>
        <strain>Henan</strain>
    </source>
</reference>
<dbReference type="PANTHER" id="PTHR43385">
    <property type="entry name" value="RIBOFLAVIN TRANSPORTER RIBJ"/>
    <property type="match status" value="1"/>
</dbReference>
<dbReference type="InterPro" id="IPR011701">
    <property type="entry name" value="MFS"/>
</dbReference>
<gene>
    <name evidence="8" type="ORF">CLF_112368</name>
</gene>
<feature type="region of interest" description="Disordered" evidence="6">
    <location>
        <begin position="364"/>
        <end position="385"/>
    </location>
</feature>
<protein>
    <submittedName>
        <fullName evidence="8">Oxalate:formate antiporter</fullName>
    </submittedName>
</protein>
<feature type="transmembrane region" description="Helical" evidence="7">
    <location>
        <begin position="406"/>
        <end position="427"/>
    </location>
</feature>
<dbReference type="GO" id="GO:0016020">
    <property type="term" value="C:membrane"/>
    <property type="evidence" value="ECO:0007669"/>
    <property type="project" value="UniProtKB-SubCell"/>
</dbReference>
<evidence type="ECO:0000256" key="5">
    <source>
        <dbReference type="ARBA" id="ARBA00023136"/>
    </source>
</evidence>